<dbReference type="OrthoDB" id="2689033at2759"/>
<gene>
    <name evidence="1" type="ORF">CTheo_642</name>
</gene>
<name>A0A5N5QW19_9AGAM</name>
<keyword evidence="2" id="KW-1185">Reference proteome</keyword>
<organism evidence="1 2">
    <name type="scientific">Ceratobasidium theobromae</name>
    <dbReference type="NCBI Taxonomy" id="1582974"/>
    <lineage>
        <taxon>Eukaryota</taxon>
        <taxon>Fungi</taxon>
        <taxon>Dikarya</taxon>
        <taxon>Basidiomycota</taxon>
        <taxon>Agaricomycotina</taxon>
        <taxon>Agaricomycetes</taxon>
        <taxon>Cantharellales</taxon>
        <taxon>Ceratobasidiaceae</taxon>
        <taxon>Ceratobasidium</taxon>
    </lineage>
</organism>
<evidence type="ECO:0000313" key="1">
    <source>
        <dbReference type="EMBL" id="KAB5595878.1"/>
    </source>
</evidence>
<reference evidence="1 2" key="1">
    <citation type="journal article" date="2019" name="Fungal Biol. Biotechnol.">
        <title>Draft genome sequence of fastidious pathogen Ceratobasidium theobromae, which causes vascular-streak dieback in Theobroma cacao.</title>
        <authorList>
            <person name="Ali S.S."/>
            <person name="Asman A."/>
            <person name="Shao J."/>
            <person name="Firmansyah A.P."/>
            <person name="Susilo A.W."/>
            <person name="Rosmana A."/>
            <person name="McMahon P."/>
            <person name="Junaid M."/>
            <person name="Guest D."/>
            <person name="Kheng T.Y."/>
            <person name="Meinhardt L.W."/>
            <person name="Bailey B.A."/>
        </authorList>
    </citation>
    <scope>NUCLEOTIDE SEQUENCE [LARGE SCALE GENOMIC DNA]</scope>
    <source>
        <strain evidence="1 2">CT2</strain>
    </source>
</reference>
<dbReference type="AlphaFoldDB" id="A0A5N5QW19"/>
<dbReference type="Proteomes" id="UP000383932">
    <property type="component" value="Unassembled WGS sequence"/>
</dbReference>
<evidence type="ECO:0000313" key="2">
    <source>
        <dbReference type="Proteomes" id="UP000383932"/>
    </source>
</evidence>
<accession>A0A5N5QW19</accession>
<sequence length="209" mass="23612">MVPDYACGSETYICHPWYIRKLPQGPAYVIQGVHTRRYIALDGIALRDATLSGHGTAIWNLDHQFADVYIISQFGTRSCMAFPNSVHNTCNRRDVAQRFLWKFEKIRYMSQLTVDSPLCLPSDTLGDDNPLPQVHTMLPCTESTFLDNDSAHLFTDMLFNMPRTPFTRAQRIAALDWARKLGASNVPTIDSFEEYEQGFGNQGPPGCES</sequence>
<dbReference type="EMBL" id="SSOP01000005">
    <property type="protein sequence ID" value="KAB5595878.1"/>
    <property type="molecule type" value="Genomic_DNA"/>
</dbReference>
<comment type="caution">
    <text evidence="1">The sequence shown here is derived from an EMBL/GenBank/DDBJ whole genome shotgun (WGS) entry which is preliminary data.</text>
</comment>
<protein>
    <submittedName>
        <fullName evidence="1">Uncharacterized protein</fullName>
    </submittedName>
</protein>
<proteinExistence type="predicted"/>